<dbReference type="Proteomes" id="UP000076167">
    <property type="component" value="Unassembled WGS sequence"/>
</dbReference>
<protein>
    <submittedName>
        <fullName evidence="1">Uncharacterized protein</fullName>
    </submittedName>
</protein>
<comment type="caution">
    <text evidence="1">The sequence shown here is derived from an EMBL/GenBank/DDBJ whole genome shotgun (WGS) entry which is preliminary data.</text>
</comment>
<sequence>MGDLWPRDARRKERIEVGDDFDRNELSITKIDPVTTNPDSVWRTSGGEWEYTLEAPWAVAQTGKGYLVFGQLQYGDQLFSLRWAPFDKSYSMNGRLWFDIIQYNAGNTSSQLDISDLIAGYTTSNLEEPSQTPETLKIRLKIDANAYSNGLMKIQASAENISGISNDFSTFIAPNQIGTSSSEMRFKFGVYRRRKCVRFWEPVKVRISDVKIDQQNGTFPAAPNYSSGL</sequence>
<reference evidence="1 2" key="1">
    <citation type="submission" date="2015-12" db="EMBL/GenBank/DDBJ databases">
        <title>Genome sequence of Thalassospira xiamenensis MCCC 1A03005.</title>
        <authorList>
            <person name="Lu L."/>
            <person name="Lai Q."/>
            <person name="Shao Z."/>
            <person name="Qian P."/>
        </authorList>
    </citation>
    <scope>NUCLEOTIDE SEQUENCE [LARGE SCALE GENOMIC DNA]</scope>
    <source>
        <strain evidence="1 2">MCCC 1A03005</strain>
    </source>
</reference>
<evidence type="ECO:0000313" key="1">
    <source>
        <dbReference type="EMBL" id="KZD00984.1"/>
    </source>
</evidence>
<gene>
    <name evidence="1" type="ORF">AUP40_21230</name>
</gene>
<proteinExistence type="predicted"/>
<accession>A0ABR5XZB8</accession>
<keyword evidence="2" id="KW-1185">Reference proteome</keyword>
<evidence type="ECO:0000313" key="2">
    <source>
        <dbReference type="Proteomes" id="UP000076167"/>
    </source>
</evidence>
<name>A0ABR5XZB8_9PROT</name>
<organism evidence="1 2">
    <name type="scientific">Thalassospira xiamenensis</name>
    <dbReference type="NCBI Taxonomy" id="220697"/>
    <lineage>
        <taxon>Bacteria</taxon>
        <taxon>Pseudomonadati</taxon>
        <taxon>Pseudomonadota</taxon>
        <taxon>Alphaproteobacteria</taxon>
        <taxon>Rhodospirillales</taxon>
        <taxon>Thalassospiraceae</taxon>
        <taxon>Thalassospira</taxon>
    </lineage>
</organism>
<dbReference type="EMBL" id="LPXL01000040">
    <property type="protein sequence ID" value="KZD00984.1"/>
    <property type="molecule type" value="Genomic_DNA"/>
</dbReference>